<dbReference type="Proteomes" id="UP001152320">
    <property type="component" value="Chromosome 2"/>
</dbReference>
<evidence type="ECO:0000256" key="9">
    <source>
        <dbReference type="ARBA" id="ARBA00023196"/>
    </source>
</evidence>
<organism evidence="12 13">
    <name type="scientific">Holothuria leucospilota</name>
    <name type="common">Black long sea cucumber</name>
    <name type="synonym">Mertensiothuria leucospilota</name>
    <dbReference type="NCBI Taxonomy" id="206669"/>
    <lineage>
        <taxon>Eukaryota</taxon>
        <taxon>Metazoa</taxon>
        <taxon>Echinodermata</taxon>
        <taxon>Eleutherozoa</taxon>
        <taxon>Echinozoa</taxon>
        <taxon>Holothuroidea</taxon>
        <taxon>Aspidochirotacea</taxon>
        <taxon>Aspidochirotida</taxon>
        <taxon>Holothuriidae</taxon>
        <taxon>Holothuria</taxon>
    </lineage>
</organism>
<keyword evidence="8" id="KW-0472">Membrane</keyword>
<evidence type="ECO:0000313" key="12">
    <source>
        <dbReference type="EMBL" id="KAJ8047692.1"/>
    </source>
</evidence>
<dbReference type="GO" id="GO:0005743">
    <property type="term" value="C:mitochondrial inner membrane"/>
    <property type="evidence" value="ECO:0007669"/>
    <property type="project" value="UniProtKB-SubCell"/>
</dbReference>
<keyword evidence="4 11" id="KW-0375">Hydrogen ion transport</keyword>
<reference evidence="12" key="1">
    <citation type="submission" date="2021-10" db="EMBL/GenBank/DDBJ databases">
        <title>Tropical sea cucumber genome reveals ecological adaptation and Cuvierian tubules defense mechanism.</title>
        <authorList>
            <person name="Chen T."/>
        </authorList>
    </citation>
    <scope>NUCLEOTIDE SEQUENCE</scope>
    <source>
        <strain evidence="12">Nanhai2018</strain>
        <tissue evidence="12">Muscle</tissue>
    </source>
</reference>
<dbReference type="Gene3D" id="1.10.287.80">
    <property type="entry name" value="ATP synthase, gamma subunit, helix hairpin domain"/>
    <property type="match status" value="1"/>
</dbReference>
<accession>A0A9Q1CLQ2</accession>
<dbReference type="SUPFAM" id="SSF52943">
    <property type="entry name" value="ATP synthase (F1-ATPase), gamma subunit"/>
    <property type="match status" value="1"/>
</dbReference>
<evidence type="ECO:0000256" key="10">
    <source>
        <dbReference type="ARBA" id="ARBA00023310"/>
    </source>
</evidence>
<dbReference type="OrthoDB" id="239812at2759"/>
<dbReference type="GO" id="GO:0045259">
    <property type="term" value="C:proton-transporting ATP synthase complex"/>
    <property type="evidence" value="ECO:0007669"/>
    <property type="project" value="UniProtKB-KW"/>
</dbReference>
<evidence type="ECO:0000256" key="1">
    <source>
        <dbReference type="ARBA" id="ARBA00004637"/>
    </source>
</evidence>
<comment type="similarity">
    <text evidence="2 11">Belongs to the ATPase gamma chain family.</text>
</comment>
<evidence type="ECO:0000256" key="8">
    <source>
        <dbReference type="ARBA" id="ARBA00023136"/>
    </source>
</evidence>
<sequence length="250" mass="27807">MATLKRIQTRLKSVKNIQKITQSMKMIAAARYTKAERELKPVRLYGDGATALYSAAEVEALDQKENHLIIAVSSDRGLCGGIHSNVSKAVKATMAEKGDTANVKMIIIGDKARTQLQRCLLLFICRLYADNIMFSVNDYGRKTPAFEDASMVAGALLDSGYEFDTGEIIFNRFRSVVSYKTSSQPVFPFNVLSQSEKMSIYDDVDSDILRCYSEFQLASILYYTLMEANCSEQSSRMTAMDNASKNAGKT</sequence>
<dbReference type="FunFam" id="3.40.1380.10:FF:000003">
    <property type="entry name" value="ATP synthase subunit gamma"/>
    <property type="match status" value="1"/>
</dbReference>
<dbReference type="NCBIfam" id="TIGR01146">
    <property type="entry name" value="ATPsyn_F1gamma"/>
    <property type="match status" value="1"/>
</dbReference>
<keyword evidence="3 11" id="KW-0813">Transport</keyword>
<evidence type="ECO:0000256" key="5">
    <source>
        <dbReference type="ARBA" id="ARBA00022792"/>
    </source>
</evidence>
<proteinExistence type="inferred from homology"/>
<comment type="caution">
    <text evidence="12">The sequence shown here is derived from an EMBL/GenBank/DDBJ whole genome shotgun (WGS) entry which is preliminary data.</text>
</comment>
<dbReference type="PRINTS" id="PR00126">
    <property type="entry name" value="ATPASEGAMMA"/>
</dbReference>
<evidence type="ECO:0000313" key="13">
    <source>
        <dbReference type="Proteomes" id="UP001152320"/>
    </source>
</evidence>
<dbReference type="Pfam" id="PF00231">
    <property type="entry name" value="ATP-synt"/>
    <property type="match status" value="1"/>
</dbReference>
<dbReference type="InterPro" id="IPR000131">
    <property type="entry name" value="ATP_synth_F1_gsu"/>
</dbReference>
<dbReference type="PANTHER" id="PTHR11693:SF22">
    <property type="entry name" value="ATP SYNTHASE SUBUNIT GAMMA, MITOCHONDRIAL"/>
    <property type="match status" value="1"/>
</dbReference>
<keyword evidence="10 11" id="KW-0066">ATP synthesis</keyword>
<evidence type="ECO:0000256" key="7">
    <source>
        <dbReference type="ARBA" id="ARBA00023128"/>
    </source>
</evidence>
<evidence type="ECO:0000256" key="3">
    <source>
        <dbReference type="ARBA" id="ARBA00022448"/>
    </source>
</evidence>
<evidence type="ECO:0000256" key="11">
    <source>
        <dbReference type="RuleBase" id="RU004001"/>
    </source>
</evidence>
<protein>
    <recommendedName>
        <fullName evidence="11">ATP synthase subunit gamma</fullName>
    </recommendedName>
</protein>
<keyword evidence="13" id="KW-1185">Reference proteome</keyword>
<keyword evidence="9 11" id="KW-0139">CF(1)</keyword>
<evidence type="ECO:0000256" key="4">
    <source>
        <dbReference type="ARBA" id="ARBA00022781"/>
    </source>
</evidence>
<dbReference type="InterPro" id="IPR035968">
    <property type="entry name" value="ATP_synth_F1_ATPase_gsu"/>
</dbReference>
<comment type="subcellular location">
    <subcellularLocation>
        <location evidence="1">Mitochondrion inner membrane</location>
        <topology evidence="1">Peripheral membrane protein</topology>
    </subcellularLocation>
</comment>
<keyword evidence="5" id="KW-0999">Mitochondrion inner membrane</keyword>
<dbReference type="AlphaFoldDB" id="A0A9Q1CLQ2"/>
<keyword evidence="6 11" id="KW-0406">Ion transport</keyword>
<dbReference type="PANTHER" id="PTHR11693">
    <property type="entry name" value="ATP SYNTHASE GAMMA CHAIN"/>
    <property type="match status" value="1"/>
</dbReference>
<name>A0A9Q1CLQ2_HOLLE</name>
<dbReference type="CDD" id="cd12151">
    <property type="entry name" value="F1-ATPase_gamma"/>
    <property type="match status" value="1"/>
</dbReference>
<dbReference type="Gene3D" id="3.40.1380.10">
    <property type="match status" value="1"/>
</dbReference>
<evidence type="ECO:0000256" key="6">
    <source>
        <dbReference type="ARBA" id="ARBA00023065"/>
    </source>
</evidence>
<keyword evidence="7" id="KW-0496">Mitochondrion</keyword>
<gene>
    <name evidence="12" type="ORF">HOLleu_06749</name>
</gene>
<comment type="subunit">
    <text evidence="11">F-type ATPases have 2 components, CF(1) - the catalytic core - and CF(0) - the membrane proton channel. CF(1) and CF(0) have multiple subunits.</text>
</comment>
<dbReference type="GO" id="GO:0046933">
    <property type="term" value="F:proton-transporting ATP synthase activity, rotational mechanism"/>
    <property type="evidence" value="ECO:0007669"/>
    <property type="project" value="InterPro"/>
</dbReference>
<dbReference type="EMBL" id="JAIZAY010000002">
    <property type="protein sequence ID" value="KAJ8047692.1"/>
    <property type="molecule type" value="Genomic_DNA"/>
</dbReference>
<evidence type="ECO:0000256" key="2">
    <source>
        <dbReference type="ARBA" id="ARBA00007681"/>
    </source>
</evidence>